<organism evidence="5 6">
    <name type="scientific">Stegodyphus mimosarum</name>
    <name type="common">African social velvet spider</name>
    <dbReference type="NCBI Taxonomy" id="407821"/>
    <lineage>
        <taxon>Eukaryota</taxon>
        <taxon>Metazoa</taxon>
        <taxon>Ecdysozoa</taxon>
        <taxon>Arthropoda</taxon>
        <taxon>Chelicerata</taxon>
        <taxon>Arachnida</taxon>
        <taxon>Araneae</taxon>
        <taxon>Araneomorphae</taxon>
        <taxon>Entelegynae</taxon>
        <taxon>Eresoidea</taxon>
        <taxon>Eresidae</taxon>
        <taxon>Stegodyphus</taxon>
    </lineage>
</organism>
<feature type="compositionally biased region" description="Basic and acidic residues" evidence="3">
    <location>
        <begin position="395"/>
        <end position="422"/>
    </location>
</feature>
<comment type="subcellular location">
    <subcellularLocation>
        <location evidence="1">Cell junction</location>
    </subcellularLocation>
</comment>
<dbReference type="Proteomes" id="UP000054359">
    <property type="component" value="Unassembled WGS sequence"/>
</dbReference>
<feature type="region of interest" description="Disordered" evidence="3">
    <location>
        <begin position="217"/>
        <end position="240"/>
    </location>
</feature>
<feature type="compositionally biased region" description="Low complexity" evidence="3">
    <location>
        <begin position="222"/>
        <end position="236"/>
    </location>
</feature>
<dbReference type="GO" id="GO:0070161">
    <property type="term" value="C:anchoring junction"/>
    <property type="evidence" value="ECO:0007669"/>
    <property type="project" value="UniProtKB-SubCell"/>
</dbReference>
<dbReference type="STRING" id="407821.A0A087UU09"/>
<evidence type="ECO:0000256" key="3">
    <source>
        <dbReference type="SAM" id="MobiDB-lite"/>
    </source>
</evidence>
<keyword evidence="6" id="KW-1185">Reference proteome</keyword>
<evidence type="ECO:0000313" key="6">
    <source>
        <dbReference type="Proteomes" id="UP000054359"/>
    </source>
</evidence>
<feature type="compositionally biased region" description="Polar residues" evidence="3">
    <location>
        <begin position="545"/>
        <end position="558"/>
    </location>
</feature>
<keyword evidence="2" id="KW-0965">Cell junction</keyword>
<feature type="compositionally biased region" description="Pro residues" evidence="3">
    <location>
        <begin position="1160"/>
        <end position="1170"/>
    </location>
</feature>
<dbReference type="OrthoDB" id="19092at2759"/>
<feature type="compositionally biased region" description="Polar residues" evidence="3">
    <location>
        <begin position="1137"/>
        <end position="1157"/>
    </location>
</feature>
<dbReference type="InterPro" id="IPR003127">
    <property type="entry name" value="SoHo_dom"/>
</dbReference>
<feature type="region of interest" description="Disordered" evidence="3">
    <location>
        <begin position="1271"/>
        <end position="1310"/>
    </location>
</feature>
<evidence type="ECO:0000259" key="4">
    <source>
        <dbReference type="PROSITE" id="PS50831"/>
    </source>
</evidence>
<dbReference type="PROSITE" id="PS50831">
    <property type="entry name" value="SOHO"/>
    <property type="match status" value="1"/>
</dbReference>
<evidence type="ECO:0000256" key="2">
    <source>
        <dbReference type="ARBA" id="ARBA00022949"/>
    </source>
</evidence>
<sequence>MALTRSQFYVDTPPPRDPTQRYSMFADHSELARASAAQDLSSTSSSATLPSAAGSVDRLTGLGEKKSSRFFTLKPKTSFSLRPFFSSTSISNLSPSKQRRRKAGEVSTPRRDSYVQTEDDRRAYDEVGVQTLNASTVDVPVQTCSIEWEAGDSYGYRRLPGPAAYRSGYSRYPSGGYSSNLFTPAVSKPPGTALEKTSAAENSFVSPLVTSRLLKYAAPDDSPSSSEKTSLPSQSTATSASALGGVIKDEESADPQKASANLSERSTALSVPVKYFSAKELVSDPASATVLSSEDTKVCTDKKSSTDILDVSCVIADETNSNLTRANAIVSEVTSNADILAKSEKQVKISDKDKIKNLSNESKISAPRPAGSPASVLKVDRTSSPSKQQSKVKSVHFDLLDSDERLSPPEKRKDSSKPRNVDKDFEALLRDLDILTDEPEESKLQISQNCFPNIGAKHDIIPSHIKSEFEILRQDFLEPIPENAGECSEVEQQDPENRSNYISNKEGNINNFSQTLSLSSVLEIPKEGNELQTPTLTVAEGGKGNKSNPIESNSLNTTSLTEIPPTKSVSEIDSNSQHANVYENVADKLCEEPVKIVTLPTLPAFFESPTKNDSPTINELTFSAETHNLPSENIESSTVVSESDMDRLVLSRSSSRSSTMSNNAALDAFYGPGNKFDSCENFDQLEEEIIRSLYSPAFDQVSESKPENLLCHSQDVGLCKTPEAFASQMRSCILDRLLTGESAEEIVPNQIKNSRLEKINNAPKTNKICRKQPQKYTATLTRIEQDTVGSLNESNSFNSEDKKSNFDSSLCDNISSNNPVVTNVKNIEETGGFSFLQYPVLSKVESPKKASVFLFPEVKPLSAGVPEQSTIDVPTTEQAEKVPTVLEVRRSSWSTTQPKILNDALKNSPGCSVTSSQTKTSDDLESRQCDFTNCLRPSQIQNSPFLAKIRSRSASPGLCPNLSSPQFKNNISALASDVKNDSPKAVGQCDYASCLKPSQAQNSVFSAELSEITANKSSNILNASLRTNTSLTARPDSPVVKRANTFVFGNQEISACSVDENSVSAEEVVPQVKHKSEVFIMLQPPHANDATVPGGDSHPQNTSPSQQSAASLESQSDPHSESLDTLQKSEHPMPQSADFQQSEILSQSSVPQTTLDSLASPPPPPPPPPLSGIKSCLAFDKNVNNTSSMESMIREQHSNLVKSQITNDIKPSTPKTAMMLELEKRFESKSKMNSGNQVPLGVEGDTTNYGDASISSFPDSATGQENKLNGINSSYSPSVKGIQNGSNGISSEHREHNSSVPSHKPDDYFHSGTKLTFTPNTVITDEPPPPGAVLLDKKVTVDGDKVHTDKFYAIPVKEVLKEKTSTTKFIPAPPKYEGIGPTEDGVPIGLRNSVKKENMHNWYKTMFKSLHKADSSNDTQEYIIGYSSEPETSGK</sequence>
<evidence type="ECO:0000313" key="5">
    <source>
        <dbReference type="EMBL" id="KFM80848.1"/>
    </source>
</evidence>
<evidence type="ECO:0000256" key="1">
    <source>
        <dbReference type="ARBA" id="ARBA00004282"/>
    </source>
</evidence>
<gene>
    <name evidence="5" type="ORF">X975_02452</name>
</gene>
<dbReference type="OMA" id="HANVYEN"/>
<feature type="region of interest" description="Disordered" evidence="3">
    <location>
        <begin position="1"/>
        <end position="56"/>
    </location>
</feature>
<feature type="region of interest" description="Disordered" evidence="3">
    <location>
        <begin position="350"/>
        <end position="422"/>
    </location>
</feature>
<feature type="compositionally biased region" description="Polar residues" evidence="3">
    <location>
        <begin position="1271"/>
        <end position="1290"/>
    </location>
</feature>
<feature type="region of interest" description="Disordered" evidence="3">
    <location>
        <begin position="537"/>
        <end position="558"/>
    </location>
</feature>
<feature type="non-terminal residue" evidence="5">
    <location>
        <position position="1435"/>
    </location>
</feature>
<dbReference type="SMART" id="SM00459">
    <property type="entry name" value="Sorb"/>
    <property type="match status" value="1"/>
</dbReference>
<feature type="compositionally biased region" description="Low complexity" evidence="3">
    <location>
        <begin position="383"/>
        <end position="392"/>
    </location>
</feature>
<feature type="compositionally biased region" description="Basic and acidic residues" evidence="3">
    <location>
        <begin position="1116"/>
        <end position="1131"/>
    </location>
</feature>
<feature type="region of interest" description="Disordered" evidence="3">
    <location>
        <begin position="1086"/>
        <end position="1175"/>
    </location>
</feature>
<dbReference type="EMBL" id="KK121610">
    <property type="protein sequence ID" value="KFM80848.1"/>
    <property type="molecule type" value="Genomic_DNA"/>
</dbReference>
<protein>
    <recommendedName>
        <fullName evidence="4">SoHo domain-containing protein</fullName>
    </recommendedName>
</protein>
<proteinExistence type="predicted"/>
<reference evidence="5 6" key="1">
    <citation type="submission" date="2013-11" db="EMBL/GenBank/DDBJ databases">
        <title>Genome sequencing of Stegodyphus mimosarum.</title>
        <authorList>
            <person name="Bechsgaard J."/>
        </authorList>
    </citation>
    <scope>NUCLEOTIDE SEQUENCE [LARGE SCALE GENOMIC DNA]</scope>
</reference>
<feature type="domain" description="SoHo" evidence="4">
    <location>
        <begin position="1370"/>
        <end position="1431"/>
    </location>
</feature>
<accession>A0A087UU09</accession>
<feature type="compositionally biased region" description="Low complexity" evidence="3">
    <location>
        <begin position="34"/>
        <end position="55"/>
    </location>
</feature>
<feature type="region of interest" description="Disordered" evidence="3">
    <location>
        <begin position="90"/>
        <end position="116"/>
    </location>
</feature>
<feature type="compositionally biased region" description="Basic and acidic residues" evidence="3">
    <location>
        <begin position="1291"/>
        <end position="1309"/>
    </location>
</feature>
<feature type="compositionally biased region" description="Low complexity" evidence="3">
    <location>
        <begin position="1103"/>
        <end position="1115"/>
    </location>
</feature>
<name>A0A087UU09_STEMI</name>